<dbReference type="Proteomes" id="UP000217448">
    <property type="component" value="Unassembled WGS sequence"/>
</dbReference>
<evidence type="ECO:0000259" key="2">
    <source>
        <dbReference type="Pfam" id="PF06381"/>
    </source>
</evidence>
<dbReference type="EMBL" id="NTHN02000002">
    <property type="protein sequence ID" value="MCT4369101.1"/>
    <property type="molecule type" value="Genomic_DNA"/>
</dbReference>
<comment type="caution">
    <text evidence="3">The sequence shown here is derived from an EMBL/GenBank/DDBJ whole genome shotgun (WGS) entry which is preliminary data.</text>
</comment>
<organism evidence="3 4">
    <name type="scientific">Alloyangia mangrovi</name>
    <dbReference type="NCBI Taxonomy" id="1779329"/>
    <lineage>
        <taxon>Bacteria</taxon>
        <taxon>Pseudomonadati</taxon>
        <taxon>Pseudomonadota</taxon>
        <taxon>Alphaproteobacteria</taxon>
        <taxon>Rhodobacterales</taxon>
        <taxon>Roseobacteraceae</taxon>
        <taxon>Alloyangia</taxon>
    </lineage>
</organism>
<evidence type="ECO:0000313" key="4">
    <source>
        <dbReference type="Proteomes" id="UP000217448"/>
    </source>
</evidence>
<name>A0ABT2KFF6_9RHOB</name>
<dbReference type="Pfam" id="PF06381">
    <property type="entry name" value="Phage_portal_3"/>
    <property type="match status" value="1"/>
</dbReference>
<protein>
    <submittedName>
        <fullName evidence="3">DUF1073 domain-containing protein</fullName>
    </submittedName>
</protein>
<reference evidence="4" key="1">
    <citation type="submission" date="2023-07" db="EMBL/GenBank/DDBJ databases">
        <title>Yangia mangrovi SAOS 153D genome.</title>
        <authorList>
            <person name="Verma A."/>
            <person name="Pal Y."/>
            <person name="Sundharam S."/>
            <person name="Bisht B."/>
            <person name="Srinivasan K."/>
        </authorList>
    </citation>
    <scope>NUCLEOTIDE SEQUENCE [LARGE SCALE GENOMIC DNA]</scope>
    <source>
        <strain evidence="4">SAOS 153D</strain>
    </source>
</reference>
<evidence type="ECO:0000256" key="1">
    <source>
        <dbReference type="SAM" id="MobiDB-lite"/>
    </source>
</evidence>
<accession>A0ABT2KFF6</accession>
<evidence type="ECO:0000313" key="3">
    <source>
        <dbReference type="EMBL" id="MCT4369101.1"/>
    </source>
</evidence>
<keyword evidence="4" id="KW-1185">Reference proteome</keyword>
<gene>
    <name evidence="3" type="ORF">CLG85_001585</name>
</gene>
<feature type="domain" description="Anti-CBASS protein Acb1-like N-terminal" evidence="2">
    <location>
        <begin position="56"/>
        <end position="408"/>
    </location>
</feature>
<dbReference type="InterPro" id="IPR024459">
    <property type="entry name" value="Acb1-like_N"/>
</dbReference>
<dbReference type="RefSeq" id="WP_217989673.1">
    <property type="nucleotide sequence ID" value="NZ_NTHN02000002.1"/>
</dbReference>
<sequence>MTDQKDRSAIVNALALLANAASRRMSTMFPGYFKEAKHNHYRDFGWPNEVTFDLLYAMYCRNGLARAAVKKTARKVWQDHPFLVEREEAHKETTLEGEIRQRFADLRVWQRLAEADRRSMVGGYAGVILRVADDKRFAEPVARVGGGLDGLVEIIPAWEGQLKVSTWDTDETSDTYGQPTMFSFNEAEVGNDAQGRNRAFEVHPDRVIVWSEDGTVHGRSMLEPGFNDLLTLEKITGAGGEGFWKNAKSAPVFSIEKDAQLAQMAQAMGVDVSEIADALNTQTENWQKGFDQSLMLQGMKADTLAITLPIPEHFRAGALENFAASIEMPKKILTGMQTGERASTEDADEWSQTCMGIRSDRVIPAIMEFVNRLERFGILPERDWFLQWADLTEASIGEKIDRADKMASINERASRTGSGEIVFTSDEIRETVGKEPLSDADALPDDDEADLDPPDDGEE</sequence>
<proteinExistence type="predicted"/>
<feature type="compositionally biased region" description="Acidic residues" evidence="1">
    <location>
        <begin position="442"/>
        <end position="459"/>
    </location>
</feature>
<feature type="region of interest" description="Disordered" evidence="1">
    <location>
        <begin position="411"/>
        <end position="459"/>
    </location>
</feature>
<feature type="compositionally biased region" description="Basic and acidic residues" evidence="1">
    <location>
        <begin position="426"/>
        <end position="437"/>
    </location>
</feature>